<evidence type="ECO:0000313" key="2">
    <source>
        <dbReference type="Proteomes" id="UP000799092"/>
    </source>
</evidence>
<dbReference type="AlphaFoldDB" id="A0A6A8D9Q6"/>
<accession>A0A6A8D9Q6</accession>
<sequence>MDKETKVVYVLLTDTGTLFTKIIKWFTNAPYNHVSIVFDEELNEIYSFGRKDPRNPLIVGFIRQDVYLGTYRYFYNTRCLLLKVEVSSAEYIRFRSVIQNFNNNKDIYSYNFLGIVGVAINCPINQRNKYFCSQFVAEVFEKSGLSLWNLPSTLVTPNDFLMNPYFKLVYEGRLYDYPLLDKEFLSITSMDQILERGVTY</sequence>
<reference evidence="1" key="1">
    <citation type="submission" date="2019-11" db="EMBL/GenBank/DDBJ databases">
        <authorList>
            <person name="Li J."/>
        </authorList>
    </citation>
    <scope>NUCLEOTIDE SEQUENCE</scope>
    <source>
        <strain evidence="1">B6B</strain>
    </source>
</reference>
<dbReference type="Gene3D" id="3.90.1720.10">
    <property type="entry name" value="endopeptidase domain like (from Nostoc punctiforme)"/>
    <property type="match status" value="1"/>
</dbReference>
<name>A0A6A8D9Q6_9BACI</name>
<dbReference type="EMBL" id="WJNG01000005">
    <property type="protein sequence ID" value="MRH42493.1"/>
    <property type="molecule type" value="Genomic_DNA"/>
</dbReference>
<keyword evidence="2" id="KW-1185">Reference proteome</keyword>
<dbReference type="RefSeq" id="WP_153736136.1">
    <property type="nucleotide sequence ID" value="NZ_WJNG01000005.1"/>
</dbReference>
<dbReference type="Proteomes" id="UP000799092">
    <property type="component" value="Unassembled WGS sequence"/>
</dbReference>
<evidence type="ECO:0000313" key="1">
    <source>
        <dbReference type="EMBL" id="MRH42493.1"/>
    </source>
</evidence>
<comment type="caution">
    <text evidence="1">The sequence shown here is derived from an EMBL/GenBank/DDBJ whole genome shotgun (WGS) entry which is preliminary data.</text>
</comment>
<gene>
    <name evidence="1" type="ORF">GH741_07320</name>
</gene>
<dbReference type="SUPFAM" id="SSF54001">
    <property type="entry name" value="Cysteine proteinases"/>
    <property type="match status" value="1"/>
</dbReference>
<proteinExistence type="predicted"/>
<organism evidence="1 2">
    <name type="scientific">Aquibacillus halophilus</name>
    <dbReference type="NCBI Taxonomy" id="930132"/>
    <lineage>
        <taxon>Bacteria</taxon>
        <taxon>Bacillati</taxon>
        <taxon>Bacillota</taxon>
        <taxon>Bacilli</taxon>
        <taxon>Bacillales</taxon>
        <taxon>Bacillaceae</taxon>
        <taxon>Aquibacillus</taxon>
    </lineage>
</organism>
<protein>
    <submittedName>
        <fullName evidence="1">Uncharacterized protein</fullName>
    </submittedName>
</protein>
<dbReference type="InterPro" id="IPR038765">
    <property type="entry name" value="Papain-like_cys_pep_sf"/>
</dbReference>
<dbReference type="OrthoDB" id="1645744at2"/>